<keyword evidence="10" id="KW-1185">Reference proteome</keyword>
<evidence type="ECO:0000313" key="9">
    <source>
        <dbReference type="EMBL" id="EEP76072.1"/>
    </source>
</evidence>
<comment type="function">
    <text evidence="7">Involved in nucleolar processing of pre-18S ribosomal RNA.</text>
</comment>
<dbReference type="Proteomes" id="UP000002058">
    <property type="component" value="Unassembled WGS sequence"/>
</dbReference>
<dbReference type="KEGG" id="ure:UREG_00920"/>
<feature type="region of interest" description="Disordered" evidence="8">
    <location>
        <begin position="125"/>
        <end position="223"/>
    </location>
</feature>
<keyword evidence="2 7" id="KW-0690">Ribosome biogenesis</keyword>
<feature type="region of interest" description="Disordered" evidence="8">
    <location>
        <begin position="236"/>
        <end position="380"/>
    </location>
</feature>
<feature type="compositionally biased region" description="Basic and acidic residues" evidence="8">
    <location>
        <begin position="318"/>
        <end position="345"/>
    </location>
</feature>
<gene>
    <name evidence="9" type="ORF">UREG_00920</name>
</gene>
<dbReference type="VEuPathDB" id="FungiDB:UREG_00920"/>
<feature type="compositionally biased region" description="Basic residues" evidence="8">
    <location>
        <begin position="607"/>
        <end position="618"/>
    </location>
</feature>
<keyword evidence="5 7" id="KW-0687">Ribonucleoprotein</keyword>
<feature type="compositionally biased region" description="Low complexity" evidence="8">
    <location>
        <begin position="134"/>
        <end position="145"/>
    </location>
</feature>
<evidence type="ECO:0000256" key="2">
    <source>
        <dbReference type="ARBA" id="ARBA00022517"/>
    </source>
</evidence>
<feature type="compositionally biased region" description="Basic and acidic residues" evidence="8">
    <location>
        <begin position="596"/>
        <end position="606"/>
    </location>
</feature>
<dbReference type="OMA" id="HFAEDFG"/>
<dbReference type="GO" id="GO:0034457">
    <property type="term" value="C:Mpp10 complex"/>
    <property type="evidence" value="ECO:0007669"/>
    <property type="project" value="UniProtKB-UniRule"/>
</dbReference>
<dbReference type="GO" id="GO:0006364">
    <property type="term" value="P:rRNA processing"/>
    <property type="evidence" value="ECO:0007669"/>
    <property type="project" value="UniProtKB-KW"/>
</dbReference>
<evidence type="ECO:0000256" key="3">
    <source>
        <dbReference type="ARBA" id="ARBA00022552"/>
    </source>
</evidence>
<comment type="similarity">
    <text evidence="6 7">Belongs to the MPP10 family.</text>
</comment>
<dbReference type="InterPro" id="IPR012173">
    <property type="entry name" value="Mpp10"/>
</dbReference>
<feature type="region of interest" description="Disordered" evidence="8">
    <location>
        <begin position="650"/>
        <end position="677"/>
    </location>
</feature>
<dbReference type="EMBL" id="CH476615">
    <property type="protein sequence ID" value="EEP76072.1"/>
    <property type="molecule type" value="Genomic_DNA"/>
</dbReference>
<dbReference type="eggNOG" id="KOG2600">
    <property type="taxonomic scope" value="Eukaryota"/>
</dbReference>
<evidence type="ECO:0000256" key="5">
    <source>
        <dbReference type="ARBA" id="ARBA00023274"/>
    </source>
</evidence>
<feature type="region of interest" description="Disordered" evidence="8">
    <location>
        <begin position="591"/>
        <end position="618"/>
    </location>
</feature>
<feature type="compositionally biased region" description="Acidic residues" evidence="8">
    <location>
        <begin position="146"/>
        <end position="167"/>
    </location>
</feature>
<feature type="region of interest" description="Disordered" evidence="8">
    <location>
        <begin position="64"/>
        <end position="87"/>
    </location>
</feature>
<sequence length="677" mass="75456">MESPPSAQTSAFDSMAIAPITEILSSKPEDFLGPSALLFAQSTAALKHYLDSLASNTAQLQQKEQLLQSGQKRKRNENVSGPSSKKLQLREVHVDGFNVRQVWEQTQRVLKASSELTRQHAADISQNLGQENDSTGSNSASGSGSEIEDISEGDISGESDGDEDMEDTSGFLEEKEDEEENEQFEEADSQGSIEVDGLEDDDNAASKRQPASFVQDRHGLNDGFFSIDEFNKQSMLFEDLDTKRARDDKVGSDEEEIDWEGDPFLLGDAESDLNEEDEQEERLDDGDIDSDPEDDARNATYDQFFNPPASEHIKNKHVSKEKSKPSDDDLDADIDRAMADVHRDLFDDEDSEFDDNENSKSKGKAAETNQSTHEKARNKITDEIRRLEAANVAHKEWTLTGEARAADRPLNSLIEEDLDFERVGKPVPVITAEITDDIEALIKRRIVAKEFDDIIRRPPPGLGDYKEARSKFVLDETKPQQSLAELYEVDHLQATDKNFVSKKDEKLQKERDEITQLWNNICSQLDTLSNMHFRPKQPSANIRVVADVDTIVMEDVRPSGGDGLGAAGTLAPQEVYAPGDKDRSGELMTKSGAAVARDEMSREEKLRHRRREKQKKRKKTLQALENQNSAAAKKQQLVSNLGKGGVKIIGKDGSLTDMRGQKVSTNEKSTTQQALKL</sequence>
<dbReference type="Pfam" id="PF04006">
    <property type="entry name" value="Mpp10"/>
    <property type="match status" value="1"/>
</dbReference>
<evidence type="ECO:0000256" key="8">
    <source>
        <dbReference type="SAM" id="MobiDB-lite"/>
    </source>
</evidence>
<dbReference type="RefSeq" id="XP_002541405.1">
    <property type="nucleotide sequence ID" value="XM_002541359.1"/>
</dbReference>
<dbReference type="PANTHER" id="PTHR17039:SF0">
    <property type="entry name" value="U3 SMALL NUCLEOLAR RIBONUCLEOPROTEIN PROTEIN MPP10"/>
    <property type="match status" value="1"/>
</dbReference>
<comment type="subcellular location">
    <subcellularLocation>
        <location evidence="1 7">Nucleus</location>
        <location evidence="1 7">Nucleolus</location>
    </subcellularLocation>
</comment>
<protein>
    <recommendedName>
        <fullName evidence="7">U3 small nucleolar ribonucleoprotein protein MPP10</fullName>
    </recommendedName>
</protein>
<reference evidence="10" key="1">
    <citation type="journal article" date="2009" name="Genome Res.">
        <title>Comparative genomic analyses of the human fungal pathogens Coccidioides and their relatives.</title>
        <authorList>
            <person name="Sharpton T.J."/>
            <person name="Stajich J.E."/>
            <person name="Rounsley S.D."/>
            <person name="Gardner M.J."/>
            <person name="Wortman J.R."/>
            <person name="Jordar V.S."/>
            <person name="Maiti R."/>
            <person name="Kodira C.D."/>
            <person name="Neafsey D.E."/>
            <person name="Zeng Q."/>
            <person name="Hung C.-Y."/>
            <person name="McMahan C."/>
            <person name="Muszewska A."/>
            <person name="Grynberg M."/>
            <person name="Mandel M.A."/>
            <person name="Kellner E.M."/>
            <person name="Barker B.M."/>
            <person name="Galgiani J.N."/>
            <person name="Orbach M.J."/>
            <person name="Kirkland T.N."/>
            <person name="Cole G.T."/>
            <person name="Henn M.R."/>
            <person name="Birren B.W."/>
            <person name="Taylor J.W."/>
        </authorList>
    </citation>
    <scope>NUCLEOTIDE SEQUENCE [LARGE SCALE GENOMIC DNA]</scope>
    <source>
        <strain evidence="10">UAMH 1704</strain>
    </source>
</reference>
<dbReference type="HOGENOM" id="CLU_011271_1_0_1"/>
<evidence type="ECO:0000256" key="4">
    <source>
        <dbReference type="ARBA" id="ARBA00023242"/>
    </source>
</evidence>
<dbReference type="OrthoDB" id="445326at2759"/>
<evidence type="ECO:0000256" key="6">
    <source>
        <dbReference type="ARBA" id="ARBA00029455"/>
    </source>
</evidence>
<proteinExistence type="inferred from homology"/>
<feature type="compositionally biased region" description="Acidic residues" evidence="8">
    <location>
        <begin position="174"/>
        <end position="188"/>
    </location>
</feature>
<keyword evidence="3 7" id="KW-0698">rRNA processing</keyword>
<feature type="compositionally biased region" description="Basic and acidic residues" evidence="8">
    <location>
        <begin position="240"/>
        <end position="252"/>
    </location>
</feature>
<dbReference type="GO" id="GO:0005732">
    <property type="term" value="C:sno(s)RNA-containing ribonucleoprotein complex"/>
    <property type="evidence" value="ECO:0007669"/>
    <property type="project" value="UniProtKB-UniRule"/>
</dbReference>
<dbReference type="STRING" id="336963.C4JF19"/>
<keyword evidence="4 7" id="KW-0539">Nucleus</keyword>
<feature type="compositionally biased region" description="Acidic residues" evidence="8">
    <location>
        <begin position="346"/>
        <end position="356"/>
    </location>
</feature>
<dbReference type="AlphaFoldDB" id="C4JF19"/>
<dbReference type="PIRSF" id="PIRSF017300">
    <property type="entry name" value="snoRNP_Mpp10"/>
    <property type="match status" value="1"/>
</dbReference>
<dbReference type="InParanoid" id="C4JF19"/>
<evidence type="ECO:0000256" key="7">
    <source>
        <dbReference type="PIRNR" id="PIRNR017300"/>
    </source>
</evidence>
<organism evidence="9 10">
    <name type="scientific">Uncinocarpus reesii (strain UAMH 1704)</name>
    <dbReference type="NCBI Taxonomy" id="336963"/>
    <lineage>
        <taxon>Eukaryota</taxon>
        <taxon>Fungi</taxon>
        <taxon>Dikarya</taxon>
        <taxon>Ascomycota</taxon>
        <taxon>Pezizomycotina</taxon>
        <taxon>Eurotiomycetes</taxon>
        <taxon>Eurotiomycetidae</taxon>
        <taxon>Onygenales</taxon>
        <taxon>Onygenaceae</taxon>
        <taxon>Uncinocarpus</taxon>
    </lineage>
</organism>
<accession>C4JF19</accession>
<dbReference type="PANTHER" id="PTHR17039">
    <property type="entry name" value="U3 SMALL NUCLEOLAR RIBONUCLEOPROTEIN PROTEIN MPP10"/>
    <property type="match status" value="1"/>
</dbReference>
<feature type="compositionally biased region" description="Acidic residues" evidence="8">
    <location>
        <begin position="269"/>
        <end position="294"/>
    </location>
</feature>
<feature type="compositionally biased region" description="Polar residues" evidence="8">
    <location>
        <begin position="662"/>
        <end position="677"/>
    </location>
</feature>
<dbReference type="FunCoup" id="C4JF19">
    <property type="interactions" value="845"/>
</dbReference>
<dbReference type="GO" id="GO:0032040">
    <property type="term" value="C:small-subunit processome"/>
    <property type="evidence" value="ECO:0007669"/>
    <property type="project" value="TreeGrafter"/>
</dbReference>
<name>C4JF19_UNCRE</name>
<dbReference type="GeneID" id="8437718"/>
<evidence type="ECO:0000256" key="1">
    <source>
        <dbReference type="ARBA" id="ARBA00004604"/>
    </source>
</evidence>
<evidence type="ECO:0000313" key="10">
    <source>
        <dbReference type="Proteomes" id="UP000002058"/>
    </source>
</evidence>